<reference evidence="5 6" key="1">
    <citation type="journal article" date="2022" name="bioRxiv">
        <title>Genomics of Preaxostyla Flagellates Illuminates Evolutionary Transitions and the Path Towards Mitochondrial Loss.</title>
        <authorList>
            <person name="Novak L.V.F."/>
            <person name="Treitli S.C."/>
            <person name="Pyrih J."/>
            <person name="Halakuc P."/>
            <person name="Pipaliya S.V."/>
            <person name="Vacek V."/>
            <person name="Brzon O."/>
            <person name="Soukal P."/>
            <person name="Eme L."/>
            <person name="Dacks J.B."/>
            <person name="Karnkowska A."/>
            <person name="Elias M."/>
            <person name="Hampl V."/>
        </authorList>
    </citation>
    <scope>NUCLEOTIDE SEQUENCE [LARGE SCALE GENOMIC DNA]</scope>
    <source>
        <strain evidence="5">NAU3</strain>
        <tissue evidence="5">Gut</tissue>
    </source>
</reference>
<evidence type="ECO:0000313" key="6">
    <source>
        <dbReference type="Proteomes" id="UP001281761"/>
    </source>
</evidence>
<proteinExistence type="inferred from homology"/>
<sequence length="580" mass="64335">MSDRANEREASFVSGSSAQDLPETSGGLVSLRRQQRGELLTNIRERRFQDELNTDSSQPLFGSGHNPGAFSKIIPDSELQRSIEGLSSNDPQVVLNMLVVLRKYLLQDQNKSTQQTSDVFSPLIQNFINAGAVGPVLNIIKLSQSEQILEEAAWVITNVACGTRDQCDFLMKSGVVPALKTCLTHSSMKCRAQALWAFSNLALTSTTYVRVIANEHIFLMFPPSFYKPASPLTTTQLRILQLTGALAPTLSEPEFKDDAIRVLPFLVDVIHPAYPTVISSSLQTLGGILNNQTLIDQINFHKLSNSLTKILHGTFDLHPNKVNLAQIMERALGLVGQMCQSDKCIEYFLHSRILSALSTTMCSVNEQIRKKTAFALGNISAGTASHKDMILRTDIVKQYVQSFETEKPNTQSDILIFFMNLSATPSATVPFLTEGVIQLCMSQVRSSNHASTELLVIRNQNMSLTILENVLKFLPRIQPASATTIIKLFEDHDIIPIIEQLRGSSSKQTQTISERICRNWTIIKEYGVSSIITDDPPRNIQSRAPISFGQPGPFTATPVPMSQIQLQNPFQTTFRPNDNK</sequence>
<keyword evidence="3" id="KW-0653">Protein transport</keyword>
<dbReference type="InterPro" id="IPR016024">
    <property type="entry name" value="ARM-type_fold"/>
</dbReference>
<comment type="caution">
    <text evidence="5">The sequence shown here is derived from an EMBL/GenBank/DDBJ whole genome shotgun (WGS) entry which is preliminary data.</text>
</comment>
<keyword evidence="6" id="KW-1185">Reference proteome</keyword>
<keyword evidence="2" id="KW-0813">Transport</keyword>
<dbReference type="SUPFAM" id="SSF48371">
    <property type="entry name" value="ARM repeat"/>
    <property type="match status" value="1"/>
</dbReference>
<evidence type="ECO:0000256" key="4">
    <source>
        <dbReference type="SAM" id="MobiDB-lite"/>
    </source>
</evidence>
<protein>
    <recommendedName>
        <fullName evidence="7">Importin subunit alpha</fullName>
    </recommendedName>
</protein>
<comment type="similarity">
    <text evidence="1">Belongs to the importin alpha family.</text>
</comment>
<evidence type="ECO:0000313" key="5">
    <source>
        <dbReference type="EMBL" id="KAK2956277.1"/>
    </source>
</evidence>
<dbReference type="InterPro" id="IPR000225">
    <property type="entry name" value="Armadillo"/>
</dbReference>
<accession>A0ABQ9XXP6</accession>
<dbReference type="EMBL" id="JARBJD010000058">
    <property type="protein sequence ID" value="KAK2956277.1"/>
    <property type="molecule type" value="Genomic_DNA"/>
</dbReference>
<dbReference type="InterPro" id="IPR011989">
    <property type="entry name" value="ARM-like"/>
</dbReference>
<evidence type="ECO:0000256" key="3">
    <source>
        <dbReference type="ARBA" id="ARBA00022927"/>
    </source>
</evidence>
<feature type="compositionally biased region" description="Basic and acidic residues" evidence="4">
    <location>
        <begin position="1"/>
        <end position="10"/>
    </location>
</feature>
<dbReference type="SMART" id="SM00185">
    <property type="entry name" value="ARM"/>
    <property type="match status" value="3"/>
</dbReference>
<name>A0ABQ9XXP6_9EUKA</name>
<feature type="region of interest" description="Disordered" evidence="4">
    <location>
        <begin position="1"/>
        <end position="32"/>
    </location>
</feature>
<dbReference type="PANTHER" id="PTHR23316">
    <property type="entry name" value="IMPORTIN ALPHA"/>
    <property type="match status" value="1"/>
</dbReference>
<evidence type="ECO:0000256" key="2">
    <source>
        <dbReference type="ARBA" id="ARBA00022448"/>
    </source>
</evidence>
<dbReference type="Pfam" id="PF00514">
    <property type="entry name" value="Arm"/>
    <property type="match status" value="2"/>
</dbReference>
<dbReference type="Gene3D" id="1.25.10.10">
    <property type="entry name" value="Leucine-rich Repeat Variant"/>
    <property type="match status" value="1"/>
</dbReference>
<gene>
    <name evidence="5" type="ORF">BLNAU_8841</name>
</gene>
<dbReference type="Proteomes" id="UP001281761">
    <property type="component" value="Unassembled WGS sequence"/>
</dbReference>
<evidence type="ECO:0008006" key="7">
    <source>
        <dbReference type="Google" id="ProtNLM"/>
    </source>
</evidence>
<evidence type="ECO:0000256" key="1">
    <source>
        <dbReference type="ARBA" id="ARBA00010394"/>
    </source>
</evidence>
<organism evidence="5 6">
    <name type="scientific">Blattamonas nauphoetae</name>
    <dbReference type="NCBI Taxonomy" id="2049346"/>
    <lineage>
        <taxon>Eukaryota</taxon>
        <taxon>Metamonada</taxon>
        <taxon>Preaxostyla</taxon>
        <taxon>Oxymonadida</taxon>
        <taxon>Blattamonas</taxon>
    </lineage>
</organism>